<dbReference type="Proteomes" id="UP000027931">
    <property type="component" value="Unassembled WGS sequence"/>
</dbReference>
<name>A0A074LP91_9BACL</name>
<dbReference type="CDD" id="cd12797">
    <property type="entry name" value="M23_peptidase"/>
    <property type="match status" value="1"/>
</dbReference>
<evidence type="ECO:0000259" key="6">
    <source>
        <dbReference type="Pfam" id="PF24568"/>
    </source>
</evidence>
<feature type="region of interest" description="Disordered" evidence="3">
    <location>
        <begin position="254"/>
        <end position="273"/>
    </location>
</feature>
<accession>A0A074LP91</accession>
<feature type="domain" description="Peptidoglycan hydrolase PcsB coiled-coil" evidence="6">
    <location>
        <begin position="109"/>
        <end position="179"/>
    </location>
</feature>
<dbReference type="Pfam" id="PF24568">
    <property type="entry name" value="CC_PcsB"/>
    <property type="match status" value="1"/>
</dbReference>
<feature type="domain" description="M23ase beta-sheet core" evidence="5">
    <location>
        <begin position="303"/>
        <end position="399"/>
    </location>
</feature>
<keyword evidence="1 4" id="KW-0732">Signal</keyword>
<evidence type="ECO:0000256" key="3">
    <source>
        <dbReference type="SAM" id="MobiDB-lite"/>
    </source>
</evidence>
<dbReference type="Gene3D" id="2.70.70.10">
    <property type="entry name" value="Glucose Permease (Domain IIA)"/>
    <property type="match status" value="1"/>
</dbReference>
<dbReference type="InterPro" id="IPR057309">
    <property type="entry name" value="PcsB_CC"/>
</dbReference>
<gene>
    <name evidence="7" type="ORF">EL26_19805</name>
</gene>
<feature type="coiled-coil region" evidence="2">
    <location>
        <begin position="206"/>
        <end position="233"/>
    </location>
</feature>
<feature type="coiled-coil region" evidence="2">
    <location>
        <begin position="31"/>
        <end position="93"/>
    </location>
</feature>
<dbReference type="SUPFAM" id="SSF51261">
    <property type="entry name" value="Duplicated hybrid motif"/>
    <property type="match status" value="1"/>
</dbReference>
<organism evidence="7 8">
    <name type="scientific">Tumebacillus flagellatus</name>
    <dbReference type="NCBI Taxonomy" id="1157490"/>
    <lineage>
        <taxon>Bacteria</taxon>
        <taxon>Bacillati</taxon>
        <taxon>Bacillota</taxon>
        <taxon>Bacilli</taxon>
        <taxon>Bacillales</taxon>
        <taxon>Alicyclobacillaceae</taxon>
        <taxon>Tumebacillus</taxon>
    </lineage>
</organism>
<dbReference type="EMBL" id="JMIR01000034">
    <property type="protein sequence ID" value="KEO81623.1"/>
    <property type="molecule type" value="Genomic_DNA"/>
</dbReference>
<dbReference type="GO" id="GO:0004222">
    <property type="term" value="F:metalloendopeptidase activity"/>
    <property type="evidence" value="ECO:0007669"/>
    <property type="project" value="TreeGrafter"/>
</dbReference>
<evidence type="ECO:0000313" key="7">
    <source>
        <dbReference type="EMBL" id="KEO81623.1"/>
    </source>
</evidence>
<comment type="caution">
    <text evidence="7">The sequence shown here is derived from an EMBL/GenBank/DDBJ whole genome shotgun (WGS) entry which is preliminary data.</text>
</comment>
<dbReference type="InterPro" id="IPR016047">
    <property type="entry name" value="M23ase_b-sheet_dom"/>
</dbReference>
<sequence>MQARKSRILVVGLSTAAVLALIFPSAGFADINDLKSQQQQQQQQLDAARQREQEAKQKKDQIQGQIQVNANDIDKLAADIDAKESEIAKLQSSIFTKNQEIQTTEGKLAEAQARVKERDKVLKSRLKMMYEQGEVQYLDVLLNATSFSDFLDRFDALAVIYQQDTEILKRNKADRDTIAATKQKLEDDRNTLTAMKTQQVEQKASLDSLKAQKVALNQQLESDKSAQERIEQESQAIQDQAIKQIYALSQQISAEQNKQNTTPAQSSGGQTHGGPFIWPLPGITLITDEFGDRIDPFTGQRMGHNGMDIAGPQGTTVVAAQSGKVITAGWVNGFGNCIIIDHGGGLWSLYGHLMNGGILVSVGQQVTQGDAIGKEGSTGRSTGPHLHFGVYENGEVVNPRKYL</sequence>
<feature type="signal peptide" evidence="4">
    <location>
        <begin position="1"/>
        <end position="29"/>
    </location>
</feature>
<evidence type="ECO:0000256" key="1">
    <source>
        <dbReference type="ARBA" id="ARBA00022729"/>
    </source>
</evidence>
<evidence type="ECO:0000313" key="8">
    <source>
        <dbReference type="Proteomes" id="UP000027931"/>
    </source>
</evidence>
<keyword evidence="8" id="KW-1185">Reference proteome</keyword>
<dbReference type="OrthoDB" id="9805799at2"/>
<dbReference type="Pfam" id="PF01551">
    <property type="entry name" value="Peptidase_M23"/>
    <property type="match status" value="1"/>
</dbReference>
<dbReference type="InterPro" id="IPR011055">
    <property type="entry name" value="Dup_hybrid_motif"/>
</dbReference>
<dbReference type="AlphaFoldDB" id="A0A074LP91"/>
<dbReference type="eggNOG" id="COG4942">
    <property type="taxonomic scope" value="Bacteria"/>
</dbReference>
<dbReference type="InterPro" id="IPR050570">
    <property type="entry name" value="Cell_wall_metabolism_enzyme"/>
</dbReference>
<dbReference type="Gene3D" id="6.10.250.3150">
    <property type="match status" value="1"/>
</dbReference>
<dbReference type="PANTHER" id="PTHR21666:SF270">
    <property type="entry name" value="MUREIN HYDROLASE ACTIVATOR ENVC"/>
    <property type="match status" value="1"/>
</dbReference>
<dbReference type="STRING" id="1157490.EL26_19805"/>
<reference evidence="7 8" key="1">
    <citation type="journal article" date="2013" name="Int. J. Syst. Evol. Microbiol.">
        <title>Tumebacillus flagellatus sp. nov., an alpha-amylase/pullulanase-producing bacterium isolated from cassava wastewater.</title>
        <authorList>
            <person name="Wang Q."/>
            <person name="Xie N."/>
            <person name="Qin Y."/>
            <person name="Shen N."/>
            <person name="Zhu J."/>
            <person name="Mi H."/>
            <person name="Huang R."/>
        </authorList>
    </citation>
    <scope>NUCLEOTIDE SEQUENCE [LARGE SCALE GENOMIC DNA]</scope>
    <source>
        <strain evidence="7 8">GST4</strain>
    </source>
</reference>
<feature type="chain" id="PRO_5001696326" evidence="4">
    <location>
        <begin position="30"/>
        <end position="403"/>
    </location>
</feature>
<feature type="compositionally biased region" description="Polar residues" evidence="3">
    <location>
        <begin position="254"/>
        <end position="269"/>
    </location>
</feature>
<protein>
    <submittedName>
        <fullName evidence="7">Uncharacterized protein</fullName>
    </submittedName>
</protein>
<keyword evidence="2" id="KW-0175">Coiled coil</keyword>
<evidence type="ECO:0000259" key="5">
    <source>
        <dbReference type="Pfam" id="PF01551"/>
    </source>
</evidence>
<dbReference type="RefSeq" id="WP_052036570.1">
    <property type="nucleotide sequence ID" value="NZ_JMIR01000034.1"/>
</dbReference>
<evidence type="ECO:0000256" key="4">
    <source>
        <dbReference type="SAM" id="SignalP"/>
    </source>
</evidence>
<evidence type="ECO:0000256" key="2">
    <source>
        <dbReference type="SAM" id="Coils"/>
    </source>
</evidence>
<proteinExistence type="predicted"/>
<dbReference type="PANTHER" id="PTHR21666">
    <property type="entry name" value="PEPTIDASE-RELATED"/>
    <property type="match status" value="1"/>
</dbReference>